<dbReference type="AlphaFoldDB" id="A0A7M2YB90"/>
<reference evidence="1 2" key="1">
    <citation type="submission" date="2019-05" db="EMBL/GenBank/DDBJ databases">
        <title>Chryseobacterium sp. isolated from King George Island, maritime Antarctica.</title>
        <authorList>
            <person name="Peng X."/>
        </authorList>
    </citation>
    <scope>NUCLEOTIDE SEQUENCE [LARGE SCALE GENOMIC DNA]</scope>
    <source>
        <strain evidence="1 2">7-3A</strain>
    </source>
</reference>
<evidence type="ECO:0008006" key="3">
    <source>
        <dbReference type="Google" id="ProtNLM"/>
    </source>
</evidence>
<proteinExistence type="predicted"/>
<dbReference type="RefSeq" id="WP_193811689.1">
    <property type="nucleotide sequence ID" value="NZ_CP040442.1"/>
</dbReference>
<gene>
    <name evidence="1" type="ORF">Q73A0000_14635</name>
</gene>
<evidence type="ECO:0000313" key="2">
    <source>
        <dbReference type="Proteomes" id="UP000594195"/>
    </source>
</evidence>
<sequence length="156" mass="18403">MKKTILLFILVSFFYQCSSQKKEPNPQPMLETSSSELPNQKYFVGKWYNTETYYIIGNKKKLQPQSSCQSNSYWDFTIENEVLKQSIFRAKGKNCSEFISTNYCTVIFTDNVMQYFVDDVMYSVHIKVISDHKFILITKDFIGDKNVDIQKTYEKK</sequence>
<dbReference type="EMBL" id="CP040442">
    <property type="protein sequence ID" value="QOW11517.1"/>
    <property type="molecule type" value="Genomic_DNA"/>
</dbReference>
<keyword evidence="2" id="KW-1185">Reference proteome</keyword>
<organism evidence="1 2">
    <name type="scientific">Kaistella flava</name>
    <name type="common">ex Peng et al. 2021</name>
    <dbReference type="NCBI Taxonomy" id="2038776"/>
    <lineage>
        <taxon>Bacteria</taxon>
        <taxon>Pseudomonadati</taxon>
        <taxon>Bacteroidota</taxon>
        <taxon>Flavobacteriia</taxon>
        <taxon>Flavobacteriales</taxon>
        <taxon>Weeksellaceae</taxon>
        <taxon>Chryseobacterium group</taxon>
        <taxon>Kaistella</taxon>
    </lineage>
</organism>
<accession>A0A7M2YB90</accession>
<name>A0A7M2YB90_9FLAO</name>
<protein>
    <recommendedName>
        <fullName evidence="3">Lipocalin-like domain-containing protein</fullName>
    </recommendedName>
</protein>
<dbReference type="Proteomes" id="UP000594195">
    <property type="component" value="Chromosome"/>
</dbReference>
<evidence type="ECO:0000313" key="1">
    <source>
        <dbReference type="EMBL" id="QOW11517.1"/>
    </source>
</evidence>
<dbReference type="KEGG" id="kfa:Q73A0000_14635"/>